<dbReference type="RefSeq" id="WP_251464582.1">
    <property type="nucleotide sequence ID" value="NZ_CP097327.1"/>
</dbReference>
<evidence type="ECO:0000313" key="2">
    <source>
        <dbReference type="EMBL" id="WFC05985.1"/>
    </source>
</evidence>
<keyword evidence="3" id="KW-1185">Reference proteome</keyword>
<dbReference type="Proteomes" id="UP001222403">
    <property type="component" value="Chromosome"/>
</dbReference>
<organism evidence="2 4">
    <name type="scientific">Providencia vermicola</name>
    <dbReference type="NCBI Taxonomy" id="333965"/>
    <lineage>
        <taxon>Bacteria</taxon>
        <taxon>Pseudomonadati</taxon>
        <taxon>Pseudomonadota</taxon>
        <taxon>Gammaproteobacteria</taxon>
        <taxon>Enterobacterales</taxon>
        <taxon>Morganellaceae</taxon>
        <taxon>Providencia</taxon>
    </lineage>
</organism>
<accession>A0AAX3RYD0</accession>
<evidence type="ECO:0000313" key="1">
    <source>
        <dbReference type="EMBL" id="USB37053.1"/>
    </source>
</evidence>
<evidence type="ECO:0000313" key="3">
    <source>
        <dbReference type="Proteomes" id="UP001057142"/>
    </source>
</evidence>
<evidence type="ECO:0000313" key="4">
    <source>
        <dbReference type="Proteomes" id="UP001222403"/>
    </source>
</evidence>
<reference evidence="2" key="2">
    <citation type="submission" date="2023-01" db="EMBL/GenBank/DDBJ databases">
        <title>The prevalence of carbapenem-resistant bacteria in aquaculture in China and the genetic diversity of carbapenem-resistant genes.</title>
        <authorList>
            <person name="Wen R."/>
        </authorList>
    </citation>
    <scope>NUCLEOTIDE SEQUENCE</scope>
    <source>
        <strain evidence="2">PVA41-chromosome</strain>
    </source>
</reference>
<gene>
    <name evidence="1" type="ORF">M5J11_00595</name>
    <name evidence="2" type="ORF">PG365_14940</name>
</gene>
<dbReference type="EMBL" id="CP097327">
    <property type="protein sequence ID" value="USB37053.1"/>
    <property type="molecule type" value="Genomic_DNA"/>
</dbReference>
<reference evidence="1" key="1">
    <citation type="journal article" date="2022" name="Front. Microbiol.">
        <title>Identification of a novel aminoglycoside O-nucleotidyltransferase AadA33 in Providencia vermicola.</title>
        <authorList>
            <person name="Feng C."/>
            <person name="Gao M."/>
            <person name="Jiang W."/>
            <person name="Shi W."/>
            <person name="Li A."/>
            <person name="Liu S."/>
            <person name="Zhang L."/>
            <person name="Zhang X."/>
            <person name="Li Q."/>
            <person name="Lin H."/>
            <person name="Lu J."/>
            <person name="Li K."/>
            <person name="Zhang H."/>
            <person name="Hu Y."/>
            <person name="Bao Q."/>
            <person name="Lin X."/>
        </authorList>
    </citation>
    <scope>NUCLEOTIDE SEQUENCE</scope>
    <source>
        <strain evidence="1">P13</strain>
    </source>
</reference>
<name>A0AAX3RYD0_9GAMM</name>
<proteinExistence type="predicted"/>
<dbReference type="AlphaFoldDB" id="A0AAX3RYD0"/>
<dbReference type="Proteomes" id="UP001057142">
    <property type="component" value="Chromosome"/>
</dbReference>
<sequence>MKIEVGFPIKSFRFTDGAIEEFKGSLNFSTGTVATLESKVVITKILSDDDNSSLTLRYEEDFNPDEGLRHFFSRAEEYARNYFHTMVKAQQN</sequence>
<protein>
    <recommendedName>
        <fullName evidence="5">Phage protein</fullName>
    </recommendedName>
</protein>
<evidence type="ECO:0008006" key="5">
    <source>
        <dbReference type="Google" id="ProtNLM"/>
    </source>
</evidence>
<dbReference type="EMBL" id="CP116222">
    <property type="protein sequence ID" value="WFC05985.1"/>
    <property type="molecule type" value="Genomic_DNA"/>
</dbReference>